<organism evidence="3 4">
    <name type="scientific">Cyclobacterium marinum (strain ATCC 25205 / DSM 745 / LMG 13164 / NCIMB 1802)</name>
    <name type="common">Flectobacillus marinus</name>
    <dbReference type="NCBI Taxonomy" id="880070"/>
    <lineage>
        <taxon>Bacteria</taxon>
        <taxon>Pseudomonadati</taxon>
        <taxon>Bacteroidota</taxon>
        <taxon>Cytophagia</taxon>
        <taxon>Cytophagales</taxon>
        <taxon>Cyclobacteriaceae</taxon>
        <taxon>Cyclobacterium</taxon>
    </lineage>
</organism>
<dbReference type="eggNOG" id="ENOG5032QU5">
    <property type="taxonomic scope" value="Bacteria"/>
</dbReference>
<dbReference type="RefSeq" id="WP_014019785.1">
    <property type="nucleotide sequence ID" value="NC_015914.1"/>
</dbReference>
<gene>
    <name evidence="3" type="ordered locus">Cycma_1736</name>
</gene>
<keyword evidence="4" id="KW-1185">Reference proteome</keyword>
<dbReference type="AlphaFoldDB" id="G0IUU8"/>
<dbReference type="KEGG" id="cmr:Cycma_1736"/>
<dbReference type="EMBL" id="CP002955">
    <property type="protein sequence ID" value="AEL25490.1"/>
    <property type="molecule type" value="Genomic_DNA"/>
</dbReference>
<evidence type="ECO:0000313" key="3">
    <source>
        <dbReference type="EMBL" id="AEL25490.1"/>
    </source>
</evidence>
<name>G0IUU8_CYCMS</name>
<dbReference type="HOGENOM" id="CLU_1701470_0_0_10"/>
<proteinExistence type="predicted"/>
<sequence length="160" mass="19007">MKTAYFLGFIIWLITLPMEASGQERLKKLITEREQLHQQWQASESQKSGLFGNRTKKDMTATNEWLIRILNKDNQIIKELEMLKDIETTEIGYEKEDYKFIAQKAEEDIVKLKRALNLKDEKIQSGLKEKRTYEWTTLIFFVSSMVLGFLYYKKRTRQVG</sequence>
<keyword evidence="2" id="KW-1133">Transmembrane helix</keyword>
<keyword evidence="2" id="KW-0472">Membrane</keyword>
<feature type="transmembrane region" description="Helical" evidence="2">
    <location>
        <begin position="133"/>
        <end position="152"/>
    </location>
</feature>
<accession>G0IUU8</accession>
<keyword evidence="1" id="KW-0175">Coiled coil</keyword>
<evidence type="ECO:0000313" key="4">
    <source>
        <dbReference type="Proteomes" id="UP000001635"/>
    </source>
</evidence>
<protein>
    <recommendedName>
        <fullName evidence="5">Clp protease ClpB</fullName>
    </recommendedName>
</protein>
<feature type="coiled-coil region" evidence="1">
    <location>
        <begin position="95"/>
        <end position="122"/>
    </location>
</feature>
<evidence type="ECO:0000256" key="2">
    <source>
        <dbReference type="SAM" id="Phobius"/>
    </source>
</evidence>
<keyword evidence="2" id="KW-0812">Transmembrane</keyword>
<dbReference type="Proteomes" id="UP000001635">
    <property type="component" value="Chromosome"/>
</dbReference>
<evidence type="ECO:0000256" key="1">
    <source>
        <dbReference type="SAM" id="Coils"/>
    </source>
</evidence>
<dbReference type="STRING" id="880070.Cycma_1736"/>
<reference evidence="4" key="1">
    <citation type="submission" date="2011-07" db="EMBL/GenBank/DDBJ databases">
        <title>The complete genome of Cyclobacterium marinum DSM 745.</title>
        <authorList>
            <person name="Lucas S."/>
            <person name="Han J."/>
            <person name="Lapidus A."/>
            <person name="Bruce D."/>
            <person name="Goodwin L."/>
            <person name="Pitluck S."/>
            <person name="Peters L."/>
            <person name="Kyrpides N."/>
            <person name="Mavromatis K."/>
            <person name="Ivanova N."/>
            <person name="Ovchinnikova G."/>
            <person name="Chertkov O."/>
            <person name="Detter J.C."/>
            <person name="Tapia R."/>
            <person name="Han C."/>
            <person name="Land M."/>
            <person name="Hauser L."/>
            <person name="Markowitz V."/>
            <person name="Cheng J.-F."/>
            <person name="Hugenholtz P."/>
            <person name="Woyke T."/>
            <person name="Wu D."/>
            <person name="Tindall B."/>
            <person name="Schuetze A."/>
            <person name="Brambilla E."/>
            <person name="Klenk H.-P."/>
            <person name="Eisen J.A."/>
        </authorList>
    </citation>
    <scope>NUCLEOTIDE SEQUENCE [LARGE SCALE GENOMIC DNA]</scope>
    <source>
        <strain evidence="4">ATCC 25205 / DSM 745 / LMG 13164 / NCIMB 1802</strain>
    </source>
</reference>
<evidence type="ECO:0008006" key="5">
    <source>
        <dbReference type="Google" id="ProtNLM"/>
    </source>
</evidence>